<evidence type="ECO:0000256" key="1">
    <source>
        <dbReference type="ARBA" id="ARBA00004132"/>
    </source>
</evidence>
<keyword evidence="3" id="KW-0333">Golgi apparatus</keyword>
<evidence type="ECO:0000313" key="8">
    <source>
        <dbReference type="Proteomes" id="UP000823749"/>
    </source>
</evidence>
<feature type="region of interest" description="Disordered" evidence="5">
    <location>
        <begin position="222"/>
        <end position="266"/>
    </location>
</feature>
<comment type="subcellular location">
    <subcellularLocation>
        <location evidence="1">Cytoplasmic vesicle</location>
        <location evidence="1">Clathrin-coated vesicle</location>
    </subcellularLocation>
    <subcellularLocation>
        <location evidence="2">Golgi apparatus</location>
        <location evidence="2">trans-Golgi network</location>
    </subcellularLocation>
</comment>
<dbReference type="Pfam" id="PF01417">
    <property type="entry name" value="ENTH"/>
    <property type="match status" value="1"/>
</dbReference>
<dbReference type="GO" id="GO:0030136">
    <property type="term" value="C:clathrin-coated vesicle"/>
    <property type="evidence" value="ECO:0007669"/>
    <property type="project" value="UniProtKB-SubCell"/>
</dbReference>
<keyword evidence="4" id="KW-0968">Cytoplasmic vesicle</keyword>
<proteinExistence type="predicted"/>
<name>A0AAV6JC31_9ERIC</name>
<organism evidence="7 8">
    <name type="scientific">Rhododendron griersonianum</name>
    <dbReference type="NCBI Taxonomy" id="479676"/>
    <lineage>
        <taxon>Eukaryota</taxon>
        <taxon>Viridiplantae</taxon>
        <taxon>Streptophyta</taxon>
        <taxon>Embryophyta</taxon>
        <taxon>Tracheophyta</taxon>
        <taxon>Spermatophyta</taxon>
        <taxon>Magnoliopsida</taxon>
        <taxon>eudicotyledons</taxon>
        <taxon>Gunneridae</taxon>
        <taxon>Pentapetalae</taxon>
        <taxon>asterids</taxon>
        <taxon>Ericales</taxon>
        <taxon>Ericaceae</taxon>
        <taxon>Ericoideae</taxon>
        <taxon>Rhodoreae</taxon>
        <taxon>Rhododendron</taxon>
    </lineage>
</organism>
<dbReference type="AlphaFoldDB" id="A0AAV6JC31"/>
<reference evidence="7" key="1">
    <citation type="submission" date="2020-08" db="EMBL/GenBank/DDBJ databases">
        <title>Plant Genome Project.</title>
        <authorList>
            <person name="Zhang R.-G."/>
        </authorList>
    </citation>
    <scope>NUCLEOTIDE SEQUENCE</scope>
    <source>
        <strain evidence="7">WSP0</strain>
        <tissue evidence="7">Leaf</tissue>
    </source>
</reference>
<dbReference type="InterPro" id="IPR035802">
    <property type="entry name" value="ENTH/VHS_tepsin"/>
</dbReference>
<dbReference type="Proteomes" id="UP000823749">
    <property type="component" value="Chromosome 8"/>
</dbReference>
<evidence type="ECO:0000256" key="5">
    <source>
        <dbReference type="SAM" id="MobiDB-lite"/>
    </source>
</evidence>
<evidence type="ECO:0000256" key="3">
    <source>
        <dbReference type="ARBA" id="ARBA00023034"/>
    </source>
</evidence>
<feature type="domain" description="VHS" evidence="6">
    <location>
        <begin position="35"/>
        <end position="89"/>
    </location>
</feature>
<dbReference type="PANTHER" id="PTHR21514">
    <property type="entry name" value="AP-4 COMPLEX ACCESSORY SUBUNIT TEPSIN"/>
    <property type="match status" value="1"/>
</dbReference>
<evidence type="ECO:0000256" key="4">
    <source>
        <dbReference type="ARBA" id="ARBA00023329"/>
    </source>
</evidence>
<dbReference type="GO" id="GO:0043130">
    <property type="term" value="F:ubiquitin binding"/>
    <property type="evidence" value="ECO:0007669"/>
    <property type="project" value="InterPro"/>
</dbReference>
<dbReference type="CDD" id="cd03572">
    <property type="entry name" value="ENTH_like_Tepsin"/>
    <property type="match status" value="1"/>
</dbReference>
<gene>
    <name evidence="7" type="ORF">RHGRI_025010</name>
</gene>
<dbReference type="InterPro" id="IPR002014">
    <property type="entry name" value="VHS_dom"/>
</dbReference>
<dbReference type="SUPFAM" id="SSF48464">
    <property type="entry name" value="ENTH/VHS domain"/>
    <property type="match status" value="1"/>
</dbReference>
<feature type="compositionally biased region" description="Polar residues" evidence="5">
    <location>
        <begin position="228"/>
        <end position="261"/>
    </location>
</feature>
<dbReference type="EMBL" id="JACTNZ010000008">
    <property type="protein sequence ID" value="KAG5537745.1"/>
    <property type="molecule type" value="Genomic_DNA"/>
</dbReference>
<dbReference type="SMART" id="SM00288">
    <property type="entry name" value="VHS"/>
    <property type="match status" value="1"/>
</dbReference>
<dbReference type="PANTHER" id="PTHR21514:SF0">
    <property type="entry name" value="AP-4 COMPLEX ACCESSORY SUBUNIT TEPSIN"/>
    <property type="match status" value="1"/>
</dbReference>
<dbReference type="PROSITE" id="PS50179">
    <property type="entry name" value="VHS"/>
    <property type="match status" value="1"/>
</dbReference>
<comment type="caution">
    <text evidence="7">The sequence shown here is derived from an EMBL/GenBank/DDBJ whole genome shotgun (WGS) entry which is preliminary data.</text>
</comment>
<dbReference type="InterPro" id="IPR039273">
    <property type="entry name" value="TEPSIN"/>
</dbReference>
<protein>
    <recommendedName>
        <fullName evidence="6">VHS domain-containing protein</fullName>
    </recommendedName>
</protein>
<evidence type="ECO:0000259" key="6">
    <source>
        <dbReference type="PROSITE" id="PS50179"/>
    </source>
</evidence>
<accession>A0AAV6JC31</accession>
<keyword evidence="8" id="KW-1185">Reference proteome</keyword>
<dbReference type="Gene3D" id="1.25.40.90">
    <property type="match status" value="1"/>
</dbReference>
<evidence type="ECO:0000256" key="2">
    <source>
        <dbReference type="ARBA" id="ARBA00004601"/>
    </source>
</evidence>
<dbReference type="GO" id="GO:0035091">
    <property type="term" value="F:phosphatidylinositol binding"/>
    <property type="evidence" value="ECO:0007669"/>
    <property type="project" value="InterPro"/>
</dbReference>
<dbReference type="InterPro" id="IPR013809">
    <property type="entry name" value="ENTH"/>
</dbReference>
<dbReference type="GO" id="GO:0032588">
    <property type="term" value="C:trans-Golgi network membrane"/>
    <property type="evidence" value="ECO:0007669"/>
    <property type="project" value="TreeGrafter"/>
</dbReference>
<sequence>MDSSRRAVESYWRSRMIDGATWDEDKVTPVYKLEEICDLLRTSHVSIVKEVSEFVFKRLDHKSPIVKQKALKLIKYAVGKSGVEFRREMQRNSAAVRQLFHYKGQVDPLKGDALNKAVRDMAHEAISAIFSADDNKAQSAPTEDLNKRIQGFGNTNFEIPSEDKKSFLSEVVGIGSATLKQGLSTLTQAQSSRKNDTGSYKSPNLRRSLTTEIEYPDRFDRAEHHSEAQSAAQLSKSSGPWGQDLRSNQAETTNGDANSSHAENKTREMRLLETIVTSGGVRLQPTRDALQVFLVEASKLDALALSHALESKLLSPMWQACSLSYTLSRATYAVRMKAVCVLEAILRKKDDENFPIVVSYFSDNTDILISCSESPQASLREKSNKVLSLLNGEQRGSAISHPEKPIKADTTFQMPDLIDTSGPGDALSTEDFLEMQNDQHIPNPKTSVPAIFDDLFGDSTGSGASASEHKTDDDPFADVSFHANENRENVADIFSGMNVDKPGANEVHIAANSNTFEQPFDIFGPISEIPKQEENHKKDAHDLMAGLSINEHTSTSEQKGTSLGALPETILSNSTMNPSQQASNNVLNGILGPQVAGVNANPMFPLGPMAYNMPPGLMFNPAFPSQPVNYDAMGSLFTQQQFLAAMSNFQQFGNLQSQNAGVSHLVGTNGGAYDSALPDIFNPSIPTPTPSSMMNGSKKEDTKAFDFISDHLAAARDPKRVI</sequence>
<evidence type="ECO:0000313" key="7">
    <source>
        <dbReference type="EMBL" id="KAG5537745.1"/>
    </source>
</evidence>
<dbReference type="InterPro" id="IPR008942">
    <property type="entry name" value="ENTH_VHS"/>
</dbReference>
<feature type="region of interest" description="Disordered" evidence="5">
    <location>
        <begin position="186"/>
        <end position="210"/>
    </location>
</feature>